<dbReference type="GeneID" id="40872957"/>
<dbReference type="Gene3D" id="1.10.150.390">
    <property type="match status" value="1"/>
</dbReference>
<dbReference type="CDD" id="cd02655">
    <property type="entry name" value="RNAP_beta'_C"/>
    <property type="match status" value="1"/>
</dbReference>
<dbReference type="InterPro" id="IPR007081">
    <property type="entry name" value="RNA_pol_Rpb1_5"/>
</dbReference>
<dbReference type="Gene3D" id="1.10.1790.20">
    <property type="match status" value="1"/>
</dbReference>
<evidence type="ECO:0000256" key="1">
    <source>
        <dbReference type="ARBA" id="ARBA00022478"/>
    </source>
</evidence>
<name>A0A4Y5P5J4_9MARC</name>
<evidence type="ECO:0000313" key="9">
    <source>
        <dbReference type="EMBL" id="QCW58570.1"/>
    </source>
</evidence>
<comment type="cofactor">
    <cofactor evidence="6">
        <name>Zn(2+)</name>
        <dbReference type="ChEBI" id="CHEBI:29105"/>
    </cofactor>
    <text evidence="6">Binds 1 Zn(2+) ion per subunit.</text>
</comment>
<comment type="subunit">
    <text evidence="6">In plastids the minimal PEP RNA polymerase catalytic core is composed of four subunits: alpha, beta, beta', and beta''. When a (nuclear-encoded) sigma factor is associated with the core the holoenzyme is formed, which can initiate transcription.</text>
</comment>
<dbReference type="InterPro" id="IPR007083">
    <property type="entry name" value="RNA_pol_Rpb1_4"/>
</dbReference>
<feature type="domain" description="RNA polymerase Rpb1" evidence="7">
    <location>
        <begin position="1185"/>
        <end position="1230"/>
    </location>
</feature>
<comment type="catalytic activity">
    <reaction evidence="6">
        <text>RNA(n) + a ribonucleoside 5'-triphosphate = RNA(n+1) + diphosphate</text>
        <dbReference type="Rhea" id="RHEA:21248"/>
        <dbReference type="Rhea" id="RHEA-COMP:14527"/>
        <dbReference type="Rhea" id="RHEA-COMP:17342"/>
        <dbReference type="ChEBI" id="CHEBI:33019"/>
        <dbReference type="ChEBI" id="CHEBI:61557"/>
        <dbReference type="ChEBI" id="CHEBI:140395"/>
        <dbReference type="EC" id="2.7.7.6"/>
    </reaction>
</comment>
<feature type="binding site" evidence="6">
    <location>
        <position position="289"/>
    </location>
    <ligand>
        <name>Zn(2+)</name>
        <dbReference type="ChEBI" id="CHEBI:29105"/>
    </ligand>
</feature>
<dbReference type="EC" id="2.7.7.6" evidence="6"/>
<keyword evidence="9" id="KW-0150">Chloroplast</keyword>
<evidence type="ECO:0000259" key="7">
    <source>
        <dbReference type="Pfam" id="PF04998"/>
    </source>
</evidence>
<dbReference type="PANTHER" id="PTHR34995:SF1">
    <property type="entry name" value="DNA-DIRECTED RNA POLYMERASE SUBUNIT BETA"/>
    <property type="match status" value="1"/>
</dbReference>
<feature type="binding site" evidence="6">
    <location>
        <position position="220"/>
    </location>
    <ligand>
        <name>Zn(2+)</name>
        <dbReference type="ChEBI" id="CHEBI:29105"/>
    </ligand>
</feature>
<keyword evidence="6" id="KW-0862">Zinc</keyword>
<feature type="domain" description="RNA polymerase Rpb1" evidence="7">
    <location>
        <begin position="172"/>
        <end position="496"/>
    </location>
</feature>
<proteinExistence type="inferred from homology"/>
<evidence type="ECO:0000256" key="5">
    <source>
        <dbReference type="ARBA" id="ARBA00023163"/>
    </source>
</evidence>
<evidence type="ECO:0000259" key="8">
    <source>
        <dbReference type="Pfam" id="PF05000"/>
    </source>
</evidence>
<reference evidence="9" key="1">
    <citation type="submission" date="2018-03" db="EMBL/GenBank/DDBJ databases">
        <title>Exploring the plastid DNA sequence disparity of liverworts.</title>
        <authorList>
            <person name="Yu Y."/>
            <person name="Liu H."/>
            <person name="Yang J."/>
            <person name="Ma W."/>
            <person name="Pressel S."/>
            <person name="Wu Y."/>
            <person name="Schneider H."/>
        </authorList>
    </citation>
    <scope>NUCLEOTIDE SEQUENCE</scope>
</reference>
<comment type="function">
    <text evidence="6">DNA-dependent RNA polymerase catalyzes the transcription of DNA into RNA using the four ribonucleoside triphosphates as substrates.</text>
</comment>
<dbReference type="InterPro" id="IPR012756">
    <property type="entry name" value="DNA-dir_RpoC2_beta_pp"/>
</dbReference>
<comment type="subcellular location">
    <subcellularLocation>
        <location evidence="6">Plastid</location>
        <location evidence="6">Chloroplast</location>
    </subcellularLocation>
</comment>
<keyword evidence="4 6" id="KW-0548">Nucleotidyltransferase</keyword>
<dbReference type="NCBIfam" id="TIGR02388">
    <property type="entry name" value="rpoC2_cyan"/>
    <property type="match status" value="1"/>
</dbReference>
<evidence type="ECO:0000256" key="2">
    <source>
        <dbReference type="ARBA" id="ARBA00022640"/>
    </source>
</evidence>
<protein>
    <recommendedName>
        <fullName evidence="6">DNA-directed RNA polymerase subunit beta''</fullName>
        <ecNumber evidence="6">2.7.7.6</ecNumber>
    </recommendedName>
    <alternativeName>
        <fullName evidence="6">PEP</fullName>
    </alternativeName>
    <alternativeName>
        <fullName evidence="6">Plastid-encoded RNA polymerase subunit beta''</fullName>
        <shortName evidence="6">RNA polymerase subunit beta''</shortName>
    </alternativeName>
</protein>
<comment type="similarity">
    <text evidence="6">Belongs to the RNA polymerase beta' chain family. RpoC2 subfamily.</text>
</comment>
<dbReference type="GO" id="GO:0000428">
    <property type="term" value="C:DNA-directed RNA polymerase complex"/>
    <property type="evidence" value="ECO:0007669"/>
    <property type="project" value="UniProtKB-KW"/>
</dbReference>
<evidence type="ECO:0000256" key="4">
    <source>
        <dbReference type="ARBA" id="ARBA00022695"/>
    </source>
</evidence>
<dbReference type="InterPro" id="IPR042102">
    <property type="entry name" value="RNA_pol_Rpb1_3_sf"/>
</dbReference>
<organism evidence="9">
    <name type="scientific">Porella perrottetiana</name>
    <dbReference type="NCBI Taxonomy" id="460663"/>
    <lineage>
        <taxon>Eukaryota</taxon>
        <taxon>Viridiplantae</taxon>
        <taxon>Streptophyta</taxon>
        <taxon>Embryophyta</taxon>
        <taxon>Marchantiophyta</taxon>
        <taxon>Jungermanniopsida</taxon>
        <taxon>Jungermanniidae</taxon>
        <taxon>Porellales</taxon>
        <taxon>Porellineae</taxon>
        <taxon>Porellaceae</taxon>
        <taxon>Porella</taxon>
    </lineage>
</organism>
<dbReference type="GO" id="GO:0006351">
    <property type="term" value="P:DNA-templated transcription"/>
    <property type="evidence" value="ECO:0007669"/>
    <property type="project" value="UniProtKB-UniRule"/>
</dbReference>
<dbReference type="PANTHER" id="PTHR34995">
    <property type="entry name" value="DNA-DIRECTED RNA POLYMERASE SUBUNIT BETA"/>
    <property type="match status" value="1"/>
</dbReference>
<dbReference type="GO" id="GO:0003899">
    <property type="term" value="F:DNA-directed RNA polymerase activity"/>
    <property type="evidence" value="ECO:0007669"/>
    <property type="project" value="UniProtKB-UniRule"/>
</dbReference>
<dbReference type="GO" id="GO:0003677">
    <property type="term" value="F:DNA binding"/>
    <property type="evidence" value="ECO:0007669"/>
    <property type="project" value="UniProtKB-UniRule"/>
</dbReference>
<feature type="binding site" evidence="6">
    <location>
        <position position="299"/>
    </location>
    <ligand>
        <name>Zn(2+)</name>
        <dbReference type="ChEBI" id="CHEBI:29105"/>
    </ligand>
</feature>
<sequence length="1387" mass="158898">MAEPVDLIFYNKVMDRIAMRQLISRLISHFGITYTTHILDQLKTLGFQQATLGAISLGIDDLFTAPSKGWLIEDAEQYGNLSEKHQNYGNLHAVEKLRQLIETWYATSEYLKQEMNPNFRMTDPSNPVYMMSFSGARGSTSQVHQLVGMRGLMSDPQGQIIDLPIQNNFREGLSLTEYIISCYGARKGIVDTAVRTSDAGYLTRRLVEVVQRIVVRKIDCGTVYGIFIENTQVKKNFFHQKVIGRVLAENIYINNRCFATRNQDIGISLANRLANQNTELISVRSPLTCKSMLWICQSCYGWSLTNGDLIEIGEAVGIIAGQSIGEPGTQLTLRTFHTGGVFTGDIAEHVRTPFNGIIKFDESLIHPTRTRHGHPAWICHTNLFLSIRSRNKMYNITIPPKSLLLVRNNQYVESKQVIAEIRAKTSPFKEKVQRYIYSNLEGEMYWGSKVRHASEYIQSNIHFILKTCHIWILSGKSYNKSDKLPVSFYKNQDKIDSQIIIAKEKLLIPFSRDKNRINISILNSWIFGKNKILTKSKLTHAMFYDLDNPINSNIILYGYNVGKKDINIFLRKKYTTPFVLKIQKDGVLQNNDVFALLDPPKYELEKSGIIKYGTIRTSSINRNNDFEDTKTKISQPRYKIVKGGNFFFISEKIYTSVKTLSLLLVKNNELIQSGASITSSIASDINGLVKIRKGINNTYEVKIIPGTIYYPNETYEISKQINILIPPGKKIFNKLRCNHWTYLQWIIPYKEKPFALMRPATEYEISDESNKTNLLNLLGKNANLKIKSVSYLFYGDGEQIRVVSKKYIQLIQICLIVHWKDKYFLEKACISFLKIKTKNNSRNFFQISLINYPHLNGKKGQNMLNFKCVLKKNHYEIFFSICTNQIISKHRGIIRVSSDGNNNIGSFLVLSPSDLVRIWKIEKLRDSNIRKSINNFFDFCEYPKDFKLFNQSEKINSMKNYSLLSIKKFLGSFSFDKLGLVGNLQNIKNFSECFYWVTDAKVIVGKSLIINKSRNNYQNPKWYFIDEYEKIHKFVFEINSNTKLFTWCLPLILSGERTNNLNLGKLLLDNFYISKYSEIFPSSQIIGIHTNYLVVRLAKPYLATGGANIHNNYGESVEEGDTLITLIYERLKSGDIIQGLPKVEQLLEARPVNSVSINLENSFEDWNNDMKKFIGNLWGFFLSAKIGTEQGQIILVDQIQKVYQSQDVHVSNKHIEIIVRQMTSEVATLEDGMINIFLPGELIESSRARRMNRILEEAIAYEPILLGITKSSLNTQSFISEASFQETTRVLAKAALKGRIDWLKGLKENVILGGIIPAGTGSQEVIWQITLEKKREILFSKKNIFFNKKMRNIFSYQNTFPIFPAIGTVHNILAGSVPQNNRDILSI</sequence>
<keyword evidence="5 6" id="KW-0804">Transcription</keyword>
<feature type="domain" description="RNA polymerase Rpb1" evidence="8">
    <location>
        <begin position="93"/>
        <end position="169"/>
    </location>
</feature>
<evidence type="ECO:0000256" key="3">
    <source>
        <dbReference type="ARBA" id="ARBA00022679"/>
    </source>
</evidence>
<keyword evidence="2 9" id="KW-0934">Plastid</keyword>
<dbReference type="HAMAP" id="MF_01324">
    <property type="entry name" value="RNApol_bact_RpoC2"/>
    <property type="match status" value="1"/>
</dbReference>
<dbReference type="EMBL" id="MH064507">
    <property type="protein sequence ID" value="QCW58570.1"/>
    <property type="molecule type" value="Genomic_DNA"/>
</dbReference>
<evidence type="ECO:0000256" key="6">
    <source>
        <dbReference type="HAMAP-Rule" id="MF_01324"/>
    </source>
</evidence>
<geneLocation type="chloroplast" evidence="9"/>
<feature type="binding site" evidence="6">
    <location>
        <position position="296"/>
    </location>
    <ligand>
        <name>Zn(2+)</name>
        <dbReference type="ChEBI" id="CHEBI:29105"/>
    </ligand>
</feature>
<dbReference type="SUPFAM" id="SSF64484">
    <property type="entry name" value="beta and beta-prime subunits of DNA dependent RNA-polymerase"/>
    <property type="match status" value="1"/>
</dbReference>
<keyword evidence="6" id="KW-0479">Metal-binding</keyword>
<dbReference type="InterPro" id="IPR050254">
    <property type="entry name" value="RNA_pol_beta''_euk"/>
</dbReference>
<dbReference type="RefSeq" id="YP_009667794.1">
    <property type="nucleotide sequence ID" value="NC_043780.1"/>
</dbReference>
<dbReference type="Gene3D" id="1.10.132.30">
    <property type="match status" value="1"/>
</dbReference>
<gene>
    <name evidence="6 9" type="primary">rpoC2</name>
</gene>
<keyword evidence="3 6" id="KW-0808">Transferase</keyword>
<keyword evidence="1 6" id="KW-0240">DNA-directed RNA polymerase</keyword>
<dbReference type="InterPro" id="IPR038120">
    <property type="entry name" value="Rpb1_funnel_sf"/>
</dbReference>
<dbReference type="Pfam" id="PF05000">
    <property type="entry name" value="RNA_pol_Rpb1_4"/>
    <property type="match status" value="1"/>
</dbReference>
<accession>A0A4Y5P5J4</accession>
<dbReference type="GO" id="GO:0008270">
    <property type="term" value="F:zinc ion binding"/>
    <property type="evidence" value="ECO:0007669"/>
    <property type="project" value="UniProtKB-UniRule"/>
</dbReference>
<dbReference type="Gene3D" id="1.10.274.100">
    <property type="entry name" value="RNA polymerase Rpb1, domain 3"/>
    <property type="match status" value="1"/>
</dbReference>
<dbReference type="GO" id="GO:0009507">
    <property type="term" value="C:chloroplast"/>
    <property type="evidence" value="ECO:0007669"/>
    <property type="project" value="UniProtKB-SubCell"/>
</dbReference>
<dbReference type="Pfam" id="PF04998">
    <property type="entry name" value="RNA_pol_Rpb1_5"/>
    <property type="match status" value="2"/>
</dbReference>